<gene>
    <name evidence="2" type="ORF">HMPREF9684_0280</name>
</gene>
<accession>E1LAU2</accession>
<evidence type="ECO:0008006" key="4">
    <source>
        <dbReference type="Google" id="ProtNLM"/>
    </source>
</evidence>
<evidence type="ECO:0000313" key="3">
    <source>
        <dbReference type="Proteomes" id="UP000005942"/>
    </source>
</evidence>
<organism evidence="2 3">
    <name type="scientific">Veillonella atypica ACS-134-V-Col7a</name>
    <dbReference type="NCBI Taxonomy" id="866778"/>
    <lineage>
        <taxon>Bacteria</taxon>
        <taxon>Bacillati</taxon>
        <taxon>Bacillota</taxon>
        <taxon>Negativicutes</taxon>
        <taxon>Veillonellales</taxon>
        <taxon>Veillonellaceae</taxon>
        <taxon>Veillonella</taxon>
    </lineage>
</organism>
<keyword evidence="1" id="KW-0472">Membrane</keyword>
<dbReference type="InterPro" id="IPR038770">
    <property type="entry name" value="Na+/solute_symporter_sf"/>
</dbReference>
<protein>
    <recommendedName>
        <fullName evidence="4">Bile acid transporter</fullName>
    </recommendedName>
</protein>
<dbReference type="Proteomes" id="UP000005942">
    <property type="component" value="Unassembled WGS sequence"/>
</dbReference>
<dbReference type="InterPro" id="IPR004710">
    <property type="entry name" value="Bilac:Na_transpt"/>
</dbReference>
<dbReference type="PANTHER" id="PTHR10361:SF28">
    <property type="entry name" value="P3 PROTEIN-RELATED"/>
    <property type="match status" value="1"/>
</dbReference>
<comment type="caution">
    <text evidence="2">The sequence shown here is derived from an EMBL/GenBank/DDBJ whole genome shotgun (WGS) entry which is preliminary data.</text>
</comment>
<keyword evidence="1" id="KW-1133">Transmembrane helix</keyword>
<feature type="transmembrane region" description="Helical" evidence="1">
    <location>
        <begin position="48"/>
        <end position="69"/>
    </location>
</feature>
<sequence length="82" mass="8991">MSGYVVTFFICKILNIDVSSRRAMQIEVAMQNSALSVSLAMKHFTPQAAVAGAVFSIIHNFTGSIFAGICRKHDDKEKLEQA</sequence>
<dbReference type="PANTHER" id="PTHR10361">
    <property type="entry name" value="SODIUM-BILE ACID COTRANSPORTER"/>
    <property type="match status" value="1"/>
</dbReference>
<dbReference type="EMBL" id="AEDS01000027">
    <property type="protein sequence ID" value="EFL58287.1"/>
    <property type="molecule type" value="Genomic_DNA"/>
</dbReference>
<reference evidence="2 3" key="1">
    <citation type="submission" date="2010-08" db="EMBL/GenBank/DDBJ databases">
        <authorList>
            <person name="Durkin A.S."/>
            <person name="Madupu R."/>
            <person name="Torralba M."/>
            <person name="Gillis M."/>
            <person name="Methe B."/>
            <person name="Sutton G."/>
            <person name="Nelson K.E."/>
        </authorList>
    </citation>
    <scope>NUCLEOTIDE SEQUENCE [LARGE SCALE GENOMIC DNA]</scope>
    <source>
        <strain evidence="2 3">ACS-134-V-Col7a</strain>
    </source>
</reference>
<proteinExistence type="predicted"/>
<evidence type="ECO:0000256" key="1">
    <source>
        <dbReference type="SAM" id="Phobius"/>
    </source>
</evidence>
<dbReference type="AlphaFoldDB" id="E1LAU2"/>
<evidence type="ECO:0000313" key="2">
    <source>
        <dbReference type="EMBL" id="EFL58287.1"/>
    </source>
</evidence>
<dbReference type="Gene3D" id="1.20.1530.20">
    <property type="match status" value="1"/>
</dbReference>
<name>E1LAU2_9FIRM</name>
<keyword evidence="1" id="KW-0812">Transmembrane</keyword>